<keyword evidence="8" id="KW-1185">Reference proteome</keyword>
<evidence type="ECO:0000256" key="2">
    <source>
        <dbReference type="ARBA" id="ARBA00010304"/>
    </source>
</evidence>
<dbReference type="SUPFAM" id="SSF56281">
    <property type="entry name" value="Metallo-hydrolase/oxidoreductase"/>
    <property type="match status" value="1"/>
</dbReference>
<dbReference type="GeneID" id="115746765"/>
<feature type="region of interest" description="Disordered" evidence="6">
    <location>
        <begin position="424"/>
        <end position="443"/>
    </location>
</feature>
<keyword evidence="4" id="KW-0234">DNA repair</keyword>
<dbReference type="CDD" id="cd16273">
    <property type="entry name" value="SNM1A-1C-like_MBL-fold"/>
    <property type="match status" value="1"/>
</dbReference>
<gene>
    <name evidence="9 10" type="primary">LOC115746765</name>
</gene>
<dbReference type="GO" id="GO:0003684">
    <property type="term" value="F:damaged DNA binding"/>
    <property type="evidence" value="ECO:0007669"/>
    <property type="project" value="TreeGrafter"/>
</dbReference>
<dbReference type="RefSeq" id="XP_030538537.1">
    <property type="nucleotide sequence ID" value="XM_030682677.1"/>
</dbReference>
<dbReference type="PANTHER" id="PTHR23240">
    <property type="entry name" value="DNA CROSS-LINK REPAIR PROTEIN PSO2/SNM1-RELATED"/>
    <property type="match status" value="1"/>
</dbReference>
<dbReference type="SUPFAM" id="SSF47769">
    <property type="entry name" value="SAM/Pointed domain"/>
    <property type="match status" value="1"/>
</dbReference>
<accession>A0A8B8PUS8</accession>
<proteinExistence type="inferred from homology"/>
<keyword evidence="3" id="KW-0227">DNA damage</keyword>
<dbReference type="RefSeq" id="XP_030538536.1">
    <property type="nucleotide sequence ID" value="XM_030682676.1"/>
</dbReference>
<reference evidence="9 10" key="1">
    <citation type="submission" date="2025-04" db="UniProtKB">
        <authorList>
            <consortium name="RefSeq"/>
        </authorList>
    </citation>
    <scope>IDENTIFICATION</scope>
</reference>
<dbReference type="InterPro" id="IPR013761">
    <property type="entry name" value="SAM/pointed_sf"/>
</dbReference>
<feature type="region of interest" description="Disordered" evidence="6">
    <location>
        <begin position="484"/>
        <end position="508"/>
    </location>
</feature>
<dbReference type="FunFam" id="3.40.50.12650:FF:000004">
    <property type="entry name" value="DNA cross-link repair 1A protein"/>
    <property type="match status" value="1"/>
</dbReference>
<evidence type="ECO:0000256" key="6">
    <source>
        <dbReference type="SAM" id="MobiDB-lite"/>
    </source>
</evidence>
<evidence type="ECO:0000259" key="7">
    <source>
        <dbReference type="PROSITE" id="PS50105"/>
    </source>
</evidence>
<dbReference type="Gene3D" id="3.40.50.12650">
    <property type="match status" value="1"/>
</dbReference>
<protein>
    <submittedName>
        <fullName evidence="9 10">DNA cross-link repair 1A protein</fullName>
    </submittedName>
</protein>
<evidence type="ECO:0000256" key="3">
    <source>
        <dbReference type="ARBA" id="ARBA00022763"/>
    </source>
</evidence>
<dbReference type="Pfam" id="PF00536">
    <property type="entry name" value="SAM_1"/>
    <property type="match status" value="1"/>
</dbReference>
<dbReference type="SMART" id="SM00454">
    <property type="entry name" value="SAM"/>
    <property type="match status" value="1"/>
</dbReference>
<evidence type="ECO:0000256" key="1">
    <source>
        <dbReference type="ARBA" id="ARBA00004123"/>
    </source>
</evidence>
<evidence type="ECO:0000313" key="10">
    <source>
        <dbReference type="RefSeq" id="XP_030538537.1"/>
    </source>
</evidence>
<feature type="domain" description="SAM" evidence="7">
    <location>
        <begin position="352"/>
        <end position="415"/>
    </location>
</feature>
<feature type="compositionally biased region" description="Polar residues" evidence="6">
    <location>
        <begin position="23"/>
        <end position="33"/>
    </location>
</feature>
<dbReference type="InterPro" id="IPR001660">
    <property type="entry name" value="SAM"/>
</dbReference>
<name>A0A8B8PUS8_9MYRT</name>
<dbReference type="GO" id="GO:0035312">
    <property type="term" value="F:5'-3' DNA exonuclease activity"/>
    <property type="evidence" value="ECO:0007669"/>
    <property type="project" value="TreeGrafter"/>
</dbReference>
<dbReference type="GO" id="GO:0005634">
    <property type="term" value="C:nucleus"/>
    <property type="evidence" value="ECO:0007669"/>
    <property type="project" value="UniProtKB-SubCell"/>
</dbReference>
<dbReference type="Pfam" id="PF07522">
    <property type="entry name" value="DRMBL"/>
    <property type="match status" value="1"/>
</dbReference>
<evidence type="ECO:0000256" key="4">
    <source>
        <dbReference type="ARBA" id="ARBA00023204"/>
    </source>
</evidence>
<dbReference type="OrthoDB" id="262529at2759"/>
<dbReference type="InterPro" id="IPR036866">
    <property type="entry name" value="RibonucZ/Hydroxyglut_hydro"/>
</dbReference>
<dbReference type="GO" id="GO:0036297">
    <property type="term" value="P:interstrand cross-link repair"/>
    <property type="evidence" value="ECO:0007669"/>
    <property type="project" value="TreeGrafter"/>
</dbReference>
<dbReference type="CDD" id="cd09487">
    <property type="entry name" value="SAM_superfamily"/>
    <property type="match status" value="1"/>
</dbReference>
<feature type="region of interest" description="Disordered" evidence="6">
    <location>
        <begin position="1"/>
        <end position="98"/>
    </location>
</feature>
<feature type="compositionally biased region" description="Polar residues" evidence="6">
    <location>
        <begin position="49"/>
        <end position="65"/>
    </location>
</feature>
<organism evidence="8 9">
    <name type="scientific">Rhodamnia argentea</name>
    <dbReference type="NCBI Taxonomy" id="178133"/>
    <lineage>
        <taxon>Eukaryota</taxon>
        <taxon>Viridiplantae</taxon>
        <taxon>Streptophyta</taxon>
        <taxon>Embryophyta</taxon>
        <taxon>Tracheophyta</taxon>
        <taxon>Spermatophyta</taxon>
        <taxon>Magnoliopsida</taxon>
        <taxon>eudicotyledons</taxon>
        <taxon>Gunneridae</taxon>
        <taxon>Pentapetalae</taxon>
        <taxon>rosids</taxon>
        <taxon>malvids</taxon>
        <taxon>Myrtales</taxon>
        <taxon>Myrtaceae</taxon>
        <taxon>Myrtoideae</taxon>
        <taxon>Myrteae</taxon>
        <taxon>Australasian group</taxon>
        <taxon>Rhodamnia</taxon>
    </lineage>
</organism>
<comment type="subcellular location">
    <subcellularLocation>
        <location evidence="1">Nucleus</location>
    </subcellularLocation>
</comment>
<dbReference type="InterPro" id="IPR011084">
    <property type="entry name" value="DRMBL"/>
</dbReference>
<dbReference type="KEGG" id="rarg:115746765"/>
<evidence type="ECO:0000313" key="8">
    <source>
        <dbReference type="Proteomes" id="UP000827889"/>
    </source>
</evidence>
<dbReference type="GO" id="GO:0006303">
    <property type="term" value="P:double-strand break repair via nonhomologous end joining"/>
    <property type="evidence" value="ECO:0007669"/>
    <property type="project" value="TreeGrafter"/>
</dbReference>
<dbReference type="PROSITE" id="PS50105">
    <property type="entry name" value="SAM_DOMAIN"/>
    <property type="match status" value="1"/>
</dbReference>
<keyword evidence="5" id="KW-0539">Nucleus</keyword>
<dbReference type="FunFam" id="3.60.15.10:FF:000027">
    <property type="entry name" value="DNA ligase 6"/>
    <property type="match status" value="1"/>
</dbReference>
<dbReference type="Proteomes" id="UP000827889">
    <property type="component" value="Chromosome 4"/>
</dbReference>
<dbReference type="Gene3D" id="3.60.15.10">
    <property type="entry name" value="Ribonuclease Z/Hydroxyacylglutathione hydrolase-like"/>
    <property type="match status" value="1"/>
</dbReference>
<dbReference type="AlphaFoldDB" id="A0A8B8PUS8"/>
<comment type="similarity">
    <text evidence="2">Belongs to the DNA repair metallo-beta-lactamase (DRMBL) family.</text>
</comment>
<sequence>MPSSNSADHHRRGRPSATAATAVLTQPLPSMSSTHDDEDDDFQTRPKLSCSQKPLQLSDISSYLTRPTKKLKQSSPALGKENAVPALAVSQSNPESRKSLNRRAVSLFDMSKGRVADDIELADADCSLDLIESSIDCERAPVDRHVEGGCGRASERSEKLEVNKGYLCHSIESRLIKAKVDFGFRDGCNYGGFGGMEKNETTGSVVNGGSVSNLIESRLIAEKEGCGLSDVGYNGVSGVHDDECDKQFEVGSDLDLLIKLCDEEGPVHYSDDKDGEEAADGWDCDSGLVCCPLCGVDISDLCDESRQIHTNDCLDEGEARLDEVVFPDANGAPSPCPQEAVGLPVSSPQLAVDISPVLGWLRSLGLERYGEAFVREEVDWDSLQCLTEEDLLKMGVSALGPRKKIVHALNELRKGAQGENAEHVDINGKCGNKTTTTEPGASKAMVSGDSKVAASKLITDYFLGSSTNQKKTCSISTRQRRVTEQASSGRGCAKGNNRVKNVKPRDPVKNAKPREVPLWCRIPGTPFRVDAFRYLTRECAHWFLTHFHTDHYQGLTRSFCRGKIYCSAVTAKLVNLKIGIPWERLEVLPINQKVVIESVGVTCLEANHCPGAIVILFEPPTGEAVLHTGDFRFSEEMAGLSILQTTRIHTLILDTTYCNPQYDFPKQEAVTQFVIEAIQAESFNPKTLFLIGSYTIGKERLFLEVARVLHKKIYVSAAKLRIIQCFGYSAEDMQWFTLNEKESHIHVVPMWTLANFKRLKQISNEYLGRYSLIVAFSPTGWTFGKGKKKCTGRRWQQGTIIRYEVPYSEHCSFSELKDFVKFTSPDRIIPSVNNDGPESANSMISLLTS</sequence>
<evidence type="ECO:0000256" key="5">
    <source>
        <dbReference type="ARBA" id="ARBA00023242"/>
    </source>
</evidence>
<evidence type="ECO:0000313" key="9">
    <source>
        <dbReference type="RefSeq" id="XP_030538536.1"/>
    </source>
</evidence>
<dbReference type="PANTHER" id="PTHR23240:SF6">
    <property type="entry name" value="DNA CROSS-LINK REPAIR 1A PROTEIN"/>
    <property type="match status" value="1"/>
</dbReference>
<dbReference type="Gene3D" id="1.10.150.50">
    <property type="entry name" value="Transcription Factor, Ets-1"/>
    <property type="match status" value="1"/>
</dbReference>